<dbReference type="Gene3D" id="1.10.1660.10">
    <property type="match status" value="2"/>
</dbReference>
<dbReference type="SMART" id="SM00422">
    <property type="entry name" value="HTH_MERR"/>
    <property type="match status" value="2"/>
</dbReference>
<proteinExistence type="predicted"/>
<dbReference type="RefSeq" id="WP_181580557.1">
    <property type="nucleotide sequence ID" value="NZ_CP059399.1"/>
</dbReference>
<evidence type="ECO:0000256" key="1">
    <source>
        <dbReference type="ARBA" id="ARBA00023125"/>
    </source>
</evidence>
<feature type="domain" description="HTH merR-type" evidence="2">
    <location>
        <begin position="14"/>
        <end position="59"/>
    </location>
</feature>
<sequence length="241" mass="25794">MTPGRSAESRNSPGLRTAQVAERAGYSVQQIRTLEAAGVLPAATRTAAGYRVYGDAHVRSARAYRALAVAVGPVAAKTIMRAVHAEPVSTLLTLLDAAHADLDRERRDLALAQSAVTSIVGEPLEDVRSSDAMSISELAAALGIRASTLRHWEAMGLVNPHRTSTRAPRSYAPGDVRDARLVHQLRLAGYRIEPLRSLMPQLRGARAWNDVLNGLDVRAATIETRSRALLTAAAEINALLG</sequence>
<name>A0A7D6V915_9NOCA</name>
<keyword evidence="4" id="KW-1185">Reference proteome</keyword>
<dbReference type="InterPro" id="IPR009061">
    <property type="entry name" value="DNA-bd_dom_put_sf"/>
</dbReference>
<dbReference type="EMBL" id="CP059399">
    <property type="protein sequence ID" value="QLY29353.1"/>
    <property type="molecule type" value="Genomic_DNA"/>
</dbReference>
<organism evidence="3 4">
    <name type="scientific">Nocardia huaxiensis</name>
    <dbReference type="NCBI Taxonomy" id="2755382"/>
    <lineage>
        <taxon>Bacteria</taxon>
        <taxon>Bacillati</taxon>
        <taxon>Actinomycetota</taxon>
        <taxon>Actinomycetes</taxon>
        <taxon>Mycobacteriales</taxon>
        <taxon>Nocardiaceae</taxon>
        <taxon>Nocardia</taxon>
    </lineage>
</organism>
<dbReference type="InterPro" id="IPR000551">
    <property type="entry name" value="MerR-type_HTH_dom"/>
</dbReference>
<evidence type="ECO:0000259" key="2">
    <source>
        <dbReference type="PROSITE" id="PS50937"/>
    </source>
</evidence>
<dbReference type="GO" id="GO:0003700">
    <property type="term" value="F:DNA-binding transcription factor activity"/>
    <property type="evidence" value="ECO:0007669"/>
    <property type="project" value="InterPro"/>
</dbReference>
<dbReference type="SUPFAM" id="SSF46955">
    <property type="entry name" value="Putative DNA-binding domain"/>
    <property type="match status" value="2"/>
</dbReference>
<dbReference type="KEGG" id="nhu:H0264_29375"/>
<dbReference type="PROSITE" id="PS50937">
    <property type="entry name" value="HTH_MERR_2"/>
    <property type="match status" value="2"/>
</dbReference>
<feature type="domain" description="HTH merR-type" evidence="2">
    <location>
        <begin position="132"/>
        <end position="163"/>
    </location>
</feature>
<protein>
    <submittedName>
        <fullName evidence="3">MerR family transcriptional regulator</fullName>
    </submittedName>
</protein>
<keyword evidence="1" id="KW-0238">DNA-binding</keyword>
<dbReference type="PANTHER" id="PTHR30204:SF93">
    <property type="entry name" value="HTH MERR-TYPE DOMAIN-CONTAINING PROTEIN"/>
    <property type="match status" value="1"/>
</dbReference>
<dbReference type="InterPro" id="IPR047057">
    <property type="entry name" value="MerR_fam"/>
</dbReference>
<dbReference type="Proteomes" id="UP000515512">
    <property type="component" value="Chromosome"/>
</dbReference>
<evidence type="ECO:0000313" key="4">
    <source>
        <dbReference type="Proteomes" id="UP000515512"/>
    </source>
</evidence>
<dbReference type="PANTHER" id="PTHR30204">
    <property type="entry name" value="REDOX-CYCLING DRUG-SENSING TRANSCRIPTIONAL ACTIVATOR SOXR"/>
    <property type="match status" value="1"/>
</dbReference>
<dbReference type="GO" id="GO:0003677">
    <property type="term" value="F:DNA binding"/>
    <property type="evidence" value="ECO:0007669"/>
    <property type="project" value="UniProtKB-KW"/>
</dbReference>
<dbReference type="AlphaFoldDB" id="A0A7D6V915"/>
<evidence type="ECO:0000313" key="3">
    <source>
        <dbReference type="EMBL" id="QLY29353.1"/>
    </source>
</evidence>
<dbReference type="Pfam" id="PF00376">
    <property type="entry name" value="MerR"/>
    <property type="match status" value="1"/>
</dbReference>
<dbReference type="Pfam" id="PF13411">
    <property type="entry name" value="MerR_1"/>
    <property type="match status" value="1"/>
</dbReference>
<accession>A0A7D6V915</accession>
<gene>
    <name evidence="3" type="ORF">H0264_29375</name>
</gene>
<reference evidence="3 4" key="1">
    <citation type="submission" date="2020-07" db="EMBL/GenBank/DDBJ databases">
        <authorList>
            <person name="Zhuang K."/>
            <person name="Ran Y."/>
        </authorList>
    </citation>
    <scope>NUCLEOTIDE SEQUENCE [LARGE SCALE GENOMIC DNA]</scope>
    <source>
        <strain evidence="3 4">WCH-YHL-001</strain>
    </source>
</reference>